<dbReference type="CDD" id="cd06093">
    <property type="entry name" value="PX_domain"/>
    <property type="match status" value="1"/>
</dbReference>
<dbReference type="AlphaFoldDB" id="A0A7N2MNP0"/>
<feature type="compositionally biased region" description="Polar residues" evidence="5">
    <location>
        <begin position="338"/>
        <end position="348"/>
    </location>
</feature>
<dbReference type="InterPro" id="IPR051366">
    <property type="entry name" value="DEF8"/>
</dbReference>
<gene>
    <name evidence="7" type="primary">LOC115963313</name>
</gene>
<dbReference type="OrthoDB" id="1918044at2759"/>
<evidence type="ECO:0000259" key="6">
    <source>
        <dbReference type="PROSITE" id="PS50195"/>
    </source>
</evidence>
<dbReference type="RefSeq" id="XP_030938134.1">
    <property type="nucleotide sequence ID" value="XM_031082274.1"/>
</dbReference>
<dbReference type="PANTHER" id="PTHR12326:SF3">
    <property type="entry name" value="DIFFERENTIALLY EXPRESSED IN FDCP 8 HOMOLOG"/>
    <property type="match status" value="1"/>
</dbReference>
<dbReference type="GeneID" id="115963313"/>
<keyword evidence="1" id="KW-0479">Metal-binding</keyword>
<dbReference type="InterPro" id="IPR036871">
    <property type="entry name" value="PX_dom_sf"/>
</dbReference>
<evidence type="ECO:0000256" key="2">
    <source>
        <dbReference type="ARBA" id="ARBA00022737"/>
    </source>
</evidence>
<evidence type="ECO:0000313" key="7">
    <source>
        <dbReference type="EnsemblPlants" id="QL10p011002:mrna"/>
    </source>
</evidence>
<dbReference type="GO" id="GO:0005768">
    <property type="term" value="C:endosome"/>
    <property type="evidence" value="ECO:0007669"/>
    <property type="project" value="UniProtKB-ARBA"/>
</dbReference>
<protein>
    <recommendedName>
        <fullName evidence="6">PX domain-containing protein</fullName>
    </recommendedName>
</protein>
<dbReference type="EMBL" id="LRBV02000010">
    <property type="status" value="NOT_ANNOTATED_CDS"/>
    <property type="molecule type" value="Genomic_DNA"/>
</dbReference>
<dbReference type="FunCoup" id="A0A7N2MNP0">
    <property type="interactions" value="2344"/>
</dbReference>
<dbReference type="SUPFAM" id="SSF64268">
    <property type="entry name" value="PX domain"/>
    <property type="match status" value="1"/>
</dbReference>
<evidence type="ECO:0000256" key="5">
    <source>
        <dbReference type="SAM" id="MobiDB-lite"/>
    </source>
</evidence>
<dbReference type="KEGG" id="qlo:115963313"/>
<accession>A0A7N2MNP0</accession>
<feature type="region of interest" description="Disordered" evidence="5">
    <location>
        <begin position="1"/>
        <end position="72"/>
    </location>
</feature>
<dbReference type="PANTHER" id="PTHR12326">
    <property type="entry name" value="PLECKSTRIN HOMOLOGY DOMAIN CONTAINING PROTEIN"/>
    <property type="match status" value="1"/>
</dbReference>
<dbReference type="SMART" id="SM01175">
    <property type="entry name" value="DUF4206"/>
    <property type="match status" value="1"/>
</dbReference>
<feature type="region of interest" description="Disordered" evidence="5">
    <location>
        <begin position="223"/>
        <end position="269"/>
    </location>
</feature>
<evidence type="ECO:0000256" key="3">
    <source>
        <dbReference type="ARBA" id="ARBA00022771"/>
    </source>
</evidence>
<feature type="region of interest" description="Disordered" evidence="5">
    <location>
        <begin position="329"/>
        <end position="354"/>
    </location>
</feature>
<name>A0A7N2MNP0_QUELO</name>
<dbReference type="Pfam" id="PF13901">
    <property type="entry name" value="RH_dom"/>
    <property type="match status" value="1"/>
</dbReference>
<keyword evidence="3" id="KW-0863">Zinc-finger</keyword>
<feature type="domain" description="PX" evidence="6">
    <location>
        <begin position="672"/>
        <end position="792"/>
    </location>
</feature>
<dbReference type="PROSITE" id="PS50195">
    <property type="entry name" value="PX"/>
    <property type="match status" value="1"/>
</dbReference>
<dbReference type="InterPro" id="IPR025258">
    <property type="entry name" value="RH_dom"/>
</dbReference>
<dbReference type="GO" id="GO:0008270">
    <property type="term" value="F:zinc ion binding"/>
    <property type="evidence" value="ECO:0007669"/>
    <property type="project" value="UniProtKB-KW"/>
</dbReference>
<dbReference type="Proteomes" id="UP000594261">
    <property type="component" value="Chromosome 10"/>
</dbReference>
<dbReference type="InParanoid" id="A0A7N2MNP0"/>
<feature type="compositionally biased region" description="Gly residues" evidence="5">
    <location>
        <begin position="36"/>
        <end position="47"/>
    </location>
</feature>
<dbReference type="OMA" id="KHFDDGM"/>
<reference evidence="7" key="2">
    <citation type="submission" date="2021-01" db="UniProtKB">
        <authorList>
            <consortium name="EnsemblPlants"/>
        </authorList>
    </citation>
    <scope>IDENTIFICATION</scope>
</reference>
<dbReference type="Gramene" id="QL10p011002:mrna">
    <property type="protein sequence ID" value="QL10p011002:mrna"/>
    <property type="gene ID" value="QL10p011002"/>
</dbReference>
<dbReference type="Pfam" id="PF00787">
    <property type="entry name" value="PX"/>
    <property type="match status" value="1"/>
</dbReference>
<sequence length="1140" mass="124974">MINGEGTRGTQSLVPSPPPPPPPPPPQPPSDRPKSDGGGGGGDGGVDAGELALAISPASASPSSQYSSCGGESEFDRYCSANSAMGTPSISSSTITNFYDFTDSELFTRNLGFSGDDGGGGGGLEGFSLGGKFDSNQNRNVDFRREMIGDDGVSRLELYDNKGLGLDDDSGKEEGSIGSREDGEFGVMRGQDVDVDVEVGESGVGEGSSNRVVGEEGGGLFDGMNVEFGFEGGGKERERGEGEEDGDSSRYEHSEGEDSMYNYGSDGQCRDQFHVQRNVSYGREKKVENENPLLINSSVAFGSDDWDDFEQETEGSGMLASLTLDPFQEQKEKDSETEGNLLNSNSEITHGIPSAGQIDRGQVVTKMSLVGKLIEGDYELGDDIDGCSVTPTGISSLAEPKRMEVVRSIPEASYQVLGGDELAEHTESASIIPIGFSNVNESGQQHVRDTTVTNNQVQDSEKPESSVSNLFQIEQEQLAEGLPLDMDLNTVDSGMEREHPRVNTEEAIGTAESRVLSNQDVGKSKIKFDLFDVTVNQPSSTSTVSPETTNLKLFDERETMSSPSVFENKMRIVSNNSSVSAVLSEDHPVSLQAENLDINEFYDEVVHDMEEILLESCETPRTRFSQDNRMFQSQLSLPVRDGGSTASTSGTDDAFPLIQHPLRIDGVEVVGARQKKGNVSFSERLVGVKEYTVYKMRVWGGKDQWEVERRYRDFYTLYRRLKTIFADQGWILPTPWFSVEKESRKIFGNVSPDVIAERSVLIQECLRSILHSRFFSSIPTPLIWFLSPQDSFPSSPMSKTLVPQPTSFARVADTENVSNLGKTISLVVELHPYKSMKQMLEAQHYTCAGCHKHFDDGKTMMQDFAQTFGWGKPRLCEYTGQLYCSSCHTNETAVLPARVLHQWDFTQYLVSQMAKSYLDSIHDQPMLCVSAVNPFLFSKVPALLHVMGIRKKIGTMLPYVHCPFRRTINKGLGSRRYLLESNDFFALRDLIDLSKGPFAALPVMVETVSRKILEHITEQCLICCDVGVPCSARQACNDPSALIFPFQEGEVEKCRSCEALFHKACFRKIINCPCGAQLRPEERVNNGAGGEVNRTLGRRSGSGLSVGLLSGLFTRAKPEKTEPKDGDNVILMGSLPSTSL</sequence>
<dbReference type="EnsemblPlants" id="QL10p011002:mrna">
    <property type="protein sequence ID" value="QL10p011002:mrna"/>
    <property type="gene ID" value="QL10p011002"/>
</dbReference>
<organism evidence="7 8">
    <name type="scientific">Quercus lobata</name>
    <name type="common">Valley oak</name>
    <dbReference type="NCBI Taxonomy" id="97700"/>
    <lineage>
        <taxon>Eukaryota</taxon>
        <taxon>Viridiplantae</taxon>
        <taxon>Streptophyta</taxon>
        <taxon>Embryophyta</taxon>
        <taxon>Tracheophyta</taxon>
        <taxon>Spermatophyta</taxon>
        <taxon>Magnoliopsida</taxon>
        <taxon>eudicotyledons</taxon>
        <taxon>Gunneridae</taxon>
        <taxon>Pentapetalae</taxon>
        <taxon>rosids</taxon>
        <taxon>fabids</taxon>
        <taxon>Fagales</taxon>
        <taxon>Fagaceae</taxon>
        <taxon>Quercus</taxon>
    </lineage>
</organism>
<evidence type="ECO:0000256" key="4">
    <source>
        <dbReference type="ARBA" id="ARBA00022833"/>
    </source>
</evidence>
<keyword evidence="2" id="KW-0677">Repeat</keyword>
<evidence type="ECO:0000313" key="8">
    <source>
        <dbReference type="Proteomes" id="UP000594261"/>
    </source>
</evidence>
<feature type="compositionally biased region" description="Basic and acidic residues" evidence="5">
    <location>
        <begin position="247"/>
        <end position="256"/>
    </location>
</feature>
<feature type="compositionally biased region" description="Basic and acidic residues" evidence="5">
    <location>
        <begin position="1117"/>
        <end position="1127"/>
    </location>
</feature>
<proteinExistence type="predicted"/>
<reference evidence="7 8" key="1">
    <citation type="journal article" date="2016" name="G3 (Bethesda)">
        <title>First Draft Assembly and Annotation of the Genome of a California Endemic Oak Quercus lobata Nee (Fagaceae).</title>
        <authorList>
            <person name="Sork V.L."/>
            <person name="Fitz-Gibbon S.T."/>
            <person name="Puiu D."/>
            <person name="Crepeau M."/>
            <person name="Gugger P.F."/>
            <person name="Sherman R."/>
            <person name="Stevens K."/>
            <person name="Langley C.H."/>
            <person name="Pellegrini M."/>
            <person name="Salzberg S.L."/>
        </authorList>
    </citation>
    <scope>NUCLEOTIDE SEQUENCE [LARGE SCALE GENOMIC DNA]</scope>
    <source>
        <strain evidence="7 8">cv. SW786</strain>
    </source>
</reference>
<dbReference type="Gene3D" id="3.30.1520.10">
    <property type="entry name" value="Phox-like domain"/>
    <property type="match status" value="1"/>
</dbReference>
<dbReference type="GO" id="GO:0035091">
    <property type="term" value="F:phosphatidylinositol binding"/>
    <property type="evidence" value="ECO:0007669"/>
    <property type="project" value="InterPro"/>
</dbReference>
<feature type="region of interest" description="Disordered" evidence="5">
    <location>
        <begin position="1117"/>
        <end position="1140"/>
    </location>
</feature>
<feature type="compositionally biased region" description="Basic and acidic residues" evidence="5">
    <location>
        <begin position="172"/>
        <end position="183"/>
    </location>
</feature>
<evidence type="ECO:0000256" key="1">
    <source>
        <dbReference type="ARBA" id="ARBA00022723"/>
    </source>
</evidence>
<keyword evidence="4" id="KW-0862">Zinc</keyword>
<dbReference type="InterPro" id="IPR001683">
    <property type="entry name" value="PX_dom"/>
</dbReference>
<feature type="compositionally biased region" description="Low complexity" evidence="5">
    <location>
        <begin position="56"/>
        <end position="72"/>
    </location>
</feature>
<dbReference type="GO" id="GO:0016020">
    <property type="term" value="C:membrane"/>
    <property type="evidence" value="ECO:0007669"/>
    <property type="project" value="UniProtKB-ARBA"/>
</dbReference>
<feature type="compositionally biased region" description="Pro residues" evidence="5">
    <location>
        <begin position="15"/>
        <end position="30"/>
    </location>
</feature>
<keyword evidence="8" id="KW-1185">Reference proteome</keyword>
<feature type="region of interest" description="Disordered" evidence="5">
    <location>
        <begin position="165"/>
        <end position="184"/>
    </location>
</feature>